<keyword evidence="8" id="KW-1185">Reference proteome</keyword>
<evidence type="ECO:0000313" key="8">
    <source>
        <dbReference type="Proteomes" id="UP000197535"/>
    </source>
</evidence>
<organism evidence="7 8">
    <name type="scientific">Noviherbaspirillum denitrificans</name>
    <dbReference type="NCBI Taxonomy" id="1968433"/>
    <lineage>
        <taxon>Bacteria</taxon>
        <taxon>Pseudomonadati</taxon>
        <taxon>Pseudomonadota</taxon>
        <taxon>Betaproteobacteria</taxon>
        <taxon>Burkholderiales</taxon>
        <taxon>Oxalobacteraceae</taxon>
        <taxon>Noviherbaspirillum</taxon>
    </lineage>
</organism>
<comment type="similarity">
    <text evidence="2">Belongs to the iron-containing alcohol dehydrogenase family.</text>
</comment>
<dbReference type="GO" id="GO:0046872">
    <property type="term" value="F:metal ion binding"/>
    <property type="evidence" value="ECO:0007669"/>
    <property type="project" value="InterPro"/>
</dbReference>
<protein>
    <submittedName>
        <fullName evidence="7">Alcohol dehydrogenase</fullName>
    </submittedName>
</protein>
<dbReference type="OrthoDB" id="9815791at2"/>
<gene>
    <name evidence="7" type="ORF">AYR66_03840</name>
</gene>
<dbReference type="Gene3D" id="1.20.1090.10">
    <property type="entry name" value="Dehydroquinate synthase-like - alpha domain"/>
    <property type="match status" value="1"/>
</dbReference>
<dbReference type="PANTHER" id="PTHR11496">
    <property type="entry name" value="ALCOHOL DEHYDROGENASE"/>
    <property type="match status" value="1"/>
</dbReference>
<dbReference type="InterPro" id="IPR056798">
    <property type="entry name" value="ADH_Fe_C"/>
</dbReference>
<reference evidence="7 8" key="1">
    <citation type="submission" date="2016-02" db="EMBL/GenBank/DDBJ databases">
        <authorList>
            <person name="Wen L."/>
            <person name="He K."/>
            <person name="Yang H."/>
        </authorList>
    </citation>
    <scope>NUCLEOTIDE SEQUENCE [LARGE SCALE GENOMIC DNA]</scope>
    <source>
        <strain evidence="7 8">TSA40</strain>
    </source>
</reference>
<keyword evidence="4" id="KW-0520">NAD</keyword>
<name>A0A254TDU8_9BURK</name>
<dbReference type="EMBL" id="LSTO01000002">
    <property type="protein sequence ID" value="OWW18713.1"/>
    <property type="molecule type" value="Genomic_DNA"/>
</dbReference>
<proteinExistence type="inferred from homology"/>
<dbReference type="PROSITE" id="PS00060">
    <property type="entry name" value="ADH_IRON_2"/>
    <property type="match status" value="1"/>
</dbReference>
<accession>A0A254TDU8</accession>
<feature type="domain" description="Fe-containing alcohol dehydrogenase-like C-terminal" evidence="6">
    <location>
        <begin position="203"/>
        <end position="387"/>
    </location>
</feature>
<evidence type="ECO:0000256" key="3">
    <source>
        <dbReference type="ARBA" id="ARBA00023002"/>
    </source>
</evidence>
<evidence type="ECO:0000313" key="7">
    <source>
        <dbReference type="EMBL" id="OWW18713.1"/>
    </source>
</evidence>
<dbReference type="RefSeq" id="WP_088710116.1">
    <property type="nucleotide sequence ID" value="NZ_LSTO01000002.1"/>
</dbReference>
<keyword evidence="3" id="KW-0560">Oxidoreductase</keyword>
<dbReference type="PANTHER" id="PTHR11496:SF102">
    <property type="entry name" value="ALCOHOL DEHYDROGENASE 4"/>
    <property type="match status" value="1"/>
</dbReference>
<evidence type="ECO:0000256" key="2">
    <source>
        <dbReference type="ARBA" id="ARBA00007358"/>
    </source>
</evidence>
<comment type="cofactor">
    <cofactor evidence="1">
        <name>Fe cation</name>
        <dbReference type="ChEBI" id="CHEBI:24875"/>
    </cofactor>
</comment>
<dbReference type="Pfam" id="PF25137">
    <property type="entry name" value="ADH_Fe_C"/>
    <property type="match status" value="1"/>
</dbReference>
<evidence type="ECO:0000259" key="5">
    <source>
        <dbReference type="Pfam" id="PF00465"/>
    </source>
</evidence>
<feature type="domain" description="Alcohol dehydrogenase iron-type/glycerol dehydrogenase GldA" evidence="5">
    <location>
        <begin position="13"/>
        <end position="190"/>
    </location>
</feature>
<evidence type="ECO:0000256" key="4">
    <source>
        <dbReference type="ARBA" id="ARBA00023027"/>
    </source>
</evidence>
<dbReference type="InterPro" id="IPR039697">
    <property type="entry name" value="Alcohol_dehydrogenase_Fe"/>
</dbReference>
<comment type="caution">
    <text evidence="7">The sequence shown here is derived from an EMBL/GenBank/DDBJ whole genome shotgun (WGS) entry which is preliminary data.</text>
</comment>
<dbReference type="AlphaFoldDB" id="A0A254TDU8"/>
<dbReference type="GO" id="GO:0004022">
    <property type="term" value="F:alcohol dehydrogenase (NAD+) activity"/>
    <property type="evidence" value="ECO:0007669"/>
    <property type="project" value="TreeGrafter"/>
</dbReference>
<evidence type="ECO:0000259" key="6">
    <source>
        <dbReference type="Pfam" id="PF25137"/>
    </source>
</evidence>
<dbReference type="Proteomes" id="UP000197535">
    <property type="component" value="Unassembled WGS sequence"/>
</dbReference>
<dbReference type="InterPro" id="IPR018211">
    <property type="entry name" value="ADH_Fe_CS"/>
</dbReference>
<sequence>MDAGMHEFLAQDRVIWGKPATEAVLEEVGRREARRVFIVTGRTLNRQTDVVSRIRNALGTRYAGTFDECVEHTPRATVFAAARAINDASADLIVTVGGGTAIDTVKVVLIVLAHGLTSPDELDAYRVRPLGNGDTHFPPVKAPPLRQIVVSTTLSGAEFSNYGGCVDPVRGVKDGYAGREIGAASVILDPEITLHTPERLWLSTGIRAVDHAVESICSRQPSALVDATALHALSLFNRSLQRTREQPSDLAARLDCMQAAWLASFGILRVPFGASHGIGHSLGAVTGMGHGYTSCIMLPHVMRFNLGVTGAAQERIAAALGRQDGDAAAGVAALIESLALPQRLRDVGVERSQFEAIALGALNNIWVRSNPRPITSAGEIVTLLEGAW</sequence>
<dbReference type="Gene3D" id="3.40.50.1970">
    <property type="match status" value="1"/>
</dbReference>
<dbReference type="CDD" id="cd08192">
    <property type="entry name" value="MAR-like"/>
    <property type="match status" value="1"/>
</dbReference>
<dbReference type="SUPFAM" id="SSF56796">
    <property type="entry name" value="Dehydroquinate synthase-like"/>
    <property type="match status" value="1"/>
</dbReference>
<dbReference type="InterPro" id="IPR001670">
    <property type="entry name" value="ADH_Fe/GldA"/>
</dbReference>
<dbReference type="Pfam" id="PF00465">
    <property type="entry name" value="Fe-ADH"/>
    <property type="match status" value="1"/>
</dbReference>
<evidence type="ECO:0000256" key="1">
    <source>
        <dbReference type="ARBA" id="ARBA00001962"/>
    </source>
</evidence>